<gene>
    <name evidence="1" type="ORF">G6W56_18530</name>
</gene>
<organism evidence="1 2">
    <name type="scientific">Streptomyces fungicidicus</name>
    <dbReference type="NCBI Taxonomy" id="68203"/>
    <lineage>
        <taxon>Bacteria</taxon>
        <taxon>Bacillati</taxon>
        <taxon>Actinomycetota</taxon>
        <taxon>Actinomycetes</taxon>
        <taxon>Kitasatosporales</taxon>
        <taxon>Streptomycetaceae</taxon>
        <taxon>Streptomyces</taxon>
    </lineage>
</organism>
<protein>
    <submittedName>
        <fullName evidence="1">Uncharacterized protein</fullName>
    </submittedName>
</protein>
<evidence type="ECO:0000313" key="2">
    <source>
        <dbReference type="Proteomes" id="UP000556843"/>
    </source>
</evidence>
<sequence length="122" mass="13606">MNIARWALIFKLCLIAALLRLLFPAMTDDLFDRKMLPFPTWEWSIFSLTSIIPALLARNPAQREELGDHIIILRAGMIFYLTYGLIGAIFAGKLILWVAAAAGSIGLLALSLVYMKGRAVVR</sequence>
<dbReference type="Proteomes" id="UP000556843">
    <property type="component" value="Unassembled WGS sequence"/>
</dbReference>
<accession>A0ACC7Y2Y4</accession>
<evidence type="ECO:0000313" key="1">
    <source>
        <dbReference type="EMBL" id="NUV76111.1"/>
    </source>
</evidence>
<comment type="caution">
    <text evidence="1">The sequence shown here is derived from an EMBL/GenBank/DDBJ whole genome shotgun (WGS) entry which is preliminary data.</text>
</comment>
<proteinExistence type="predicted"/>
<keyword evidence="2" id="KW-1185">Reference proteome</keyword>
<dbReference type="EMBL" id="JAANNW010000015">
    <property type="protein sequence ID" value="NUV76111.1"/>
    <property type="molecule type" value="Genomic_DNA"/>
</dbReference>
<name>A0ACC7Y2Y4_9ACTN</name>
<reference evidence="1" key="1">
    <citation type="submission" date="2020-03" db="EMBL/GenBank/DDBJ databases">
        <title>Complete genome sequence of sixteen Streptomyces strains facilitates identification of candidate genes involved in plant growth-promotion in grain legumes and cereals.</title>
        <authorList>
            <person name="Gopalakrishnan S."/>
            <person name="Thakur V."/>
            <person name="Saxena R."/>
            <person name="Vadlamudi S."/>
            <person name="Purohit S."/>
            <person name="Kumar V."/>
            <person name="Rathore A."/>
            <person name="Chitikineni A."/>
            <person name="Varshney R.K."/>
        </authorList>
    </citation>
    <scope>NUCLEOTIDE SEQUENCE</scope>
    <source>
        <strain evidence="1">CAI-93</strain>
    </source>
</reference>